<dbReference type="OrthoDB" id="1906116at2759"/>
<organism evidence="3 4">
    <name type="scientific">Protea cynaroides</name>
    <dbReference type="NCBI Taxonomy" id="273540"/>
    <lineage>
        <taxon>Eukaryota</taxon>
        <taxon>Viridiplantae</taxon>
        <taxon>Streptophyta</taxon>
        <taxon>Embryophyta</taxon>
        <taxon>Tracheophyta</taxon>
        <taxon>Spermatophyta</taxon>
        <taxon>Magnoliopsida</taxon>
        <taxon>Proteales</taxon>
        <taxon>Proteaceae</taxon>
        <taxon>Protea</taxon>
    </lineage>
</organism>
<dbReference type="AlphaFoldDB" id="A0A9Q0QVE2"/>
<keyword evidence="2" id="KW-0472">Membrane</keyword>
<keyword evidence="2" id="KW-0812">Transmembrane</keyword>
<comment type="caution">
    <text evidence="3">The sequence shown here is derived from an EMBL/GenBank/DDBJ whole genome shotgun (WGS) entry which is preliminary data.</text>
</comment>
<sequence>MEPPRGVWASLWSFLRFLPFFIGLLLLGTIKGIILCPLICLIISIGNSAVILGLWPVHCVWTYYCIARAKLLGPVLKLSLSICIAVVLILWPLVGIVGSILAGAGYGFFAPLSATFEAVGEGKTGEFLNCIIDGTWSTVQGSFTVVNDFIDVCFHSYFSVMDDLCFQEPPNGKPYEIRLLHIPGGLLAGLLGIIIDMPVVTLVSLYKSPYMLFKGWHRLLHDLIGREGPFLDTICVPFAGLAILLWPLAVIGAVLGSMVSSVFLGAYAAVVTYQESSIWLGLCYIISSLSIYDEYSNDIIDMPEGSCFPRLQYRKKEPPLRTSSCATSFSRPDSFRNPPSRTSSLRNSIIELNPFELLENLFVECKKHGELLVAEGVIRPEDIEDAKSSVGCSRVVSIGLPAYCILQALQRSAKANCEGLLLSDNVTEVTATNRPKGSFFDWFFNPLLILKEQIKAENLSEAEENYLCKLVLLSSHPDRLKILNLTPPDTEQRRAELDAFARRLQGITKTMSRYPTYRRRLGNVVPFLSDELAKKNGEIQSVNGSRTARSINNFVRMLSQKSFGSRTGHQEAARYQAKLIAGNGSEIA</sequence>
<protein>
    <submittedName>
        <fullName evidence="3">Uncharacterized protein</fullName>
    </submittedName>
</protein>
<dbReference type="Proteomes" id="UP001141806">
    <property type="component" value="Unassembled WGS sequence"/>
</dbReference>
<feature type="transmembrane region" description="Helical" evidence="2">
    <location>
        <begin position="6"/>
        <end position="27"/>
    </location>
</feature>
<reference evidence="3" key="1">
    <citation type="journal article" date="2023" name="Plant J.">
        <title>The genome of the king protea, Protea cynaroides.</title>
        <authorList>
            <person name="Chang J."/>
            <person name="Duong T.A."/>
            <person name="Schoeman C."/>
            <person name="Ma X."/>
            <person name="Roodt D."/>
            <person name="Barker N."/>
            <person name="Li Z."/>
            <person name="Van de Peer Y."/>
            <person name="Mizrachi E."/>
        </authorList>
    </citation>
    <scope>NUCLEOTIDE SEQUENCE</scope>
    <source>
        <tissue evidence="3">Young leaves</tissue>
    </source>
</reference>
<proteinExistence type="predicted"/>
<feature type="transmembrane region" description="Helical" evidence="2">
    <location>
        <begin position="78"/>
        <end position="102"/>
    </location>
</feature>
<evidence type="ECO:0000313" key="3">
    <source>
        <dbReference type="EMBL" id="KAJ4973348.1"/>
    </source>
</evidence>
<feature type="transmembrane region" description="Helical" evidence="2">
    <location>
        <begin position="34"/>
        <end position="58"/>
    </location>
</feature>
<feature type="region of interest" description="Disordered" evidence="1">
    <location>
        <begin position="322"/>
        <end position="342"/>
    </location>
</feature>
<feature type="transmembrane region" description="Helical" evidence="2">
    <location>
        <begin position="238"/>
        <end position="264"/>
    </location>
</feature>
<keyword evidence="4" id="KW-1185">Reference proteome</keyword>
<feature type="transmembrane region" description="Helical" evidence="2">
    <location>
        <begin position="186"/>
        <end position="206"/>
    </location>
</feature>
<dbReference type="InterPro" id="IPR040229">
    <property type="entry name" value="At3g27390-like"/>
</dbReference>
<evidence type="ECO:0000256" key="1">
    <source>
        <dbReference type="SAM" id="MobiDB-lite"/>
    </source>
</evidence>
<evidence type="ECO:0000313" key="4">
    <source>
        <dbReference type="Proteomes" id="UP001141806"/>
    </source>
</evidence>
<dbReference type="EMBL" id="JAMYWD010000004">
    <property type="protein sequence ID" value="KAJ4973348.1"/>
    <property type="molecule type" value="Genomic_DNA"/>
</dbReference>
<evidence type="ECO:0000256" key="2">
    <source>
        <dbReference type="SAM" id="Phobius"/>
    </source>
</evidence>
<gene>
    <name evidence="3" type="ORF">NE237_006522</name>
</gene>
<name>A0A9Q0QVE2_9MAGN</name>
<dbReference type="PANTHER" id="PTHR31133:SF3">
    <property type="entry name" value="TRANSMEMBRANE PROTEIN"/>
    <property type="match status" value="1"/>
</dbReference>
<dbReference type="PANTHER" id="PTHR31133">
    <property type="entry name" value="MEMBRANE PROTEIN"/>
    <property type="match status" value="1"/>
</dbReference>
<accession>A0A9Q0QVE2</accession>
<keyword evidence="2" id="KW-1133">Transmembrane helix</keyword>